<accession>A0A9P0HQ71</accession>
<dbReference type="OrthoDB" id="6130192at2759"/>
<name>A0A9P0HQ71_NEZVI</name>
<gene>
    <name evidence="2" type="ORF">NEZAVI_LOCUS14053</name>
</gene>
<dbReference type="EMBL" id="OV725082">
    <property type="protein sequence ID" value="CAH1406010.1"/>
    <property type="molecule type" value="Genomic_DNA"/>
</dbReference>
<feature type="coiled-coil region" evidence="1">
    <location>
        <begin position="1"/>
        <end position="42"/>
    </location>
</feature>
<keyword evidence="3" id="KW-1185">Reference proteome</keyword>
<evidence type="ECO:0000256" key="1">
    <source>
        <dbReference type="SAM" id="Coils"/>
    </source>
</evidence>
<dbReference type="Proteomes" id="UP001152798">
    <property type="component" value="Chromosome 6"/>
</dbReference>
<dbReference type="AlphaFoldDB" id="A0A9P0HQ71"/>
<dbReference type="Gene3D" id="1.20.5.490">
    <property type="entry name" value="Single helix bin"/>
    <property type="match status" value="1"/>
</dbReference>
<keyword evidence="1" id="KW-0175">Coiled coil</keyword>
<protein>
    <submittedName>
        <fullName evidence="2">Uncharacterized protein</fullName>
    </submittedName>
</protein>
<proteinExistence type="predicted"/>
<organism evidence="2 3">
    <name type="scientific">Nezara viridula</name>
    <name type="common">Southern green stink bug</name>
    <name type="synonym">Cimex viridulus</name>
    <dbReference type="NCBI Taxonomy" id="85310"/>
    <lineage>
        <taxon>Eukaryota</taxon>
        <taxon>Metazoa</taxon>
        <taxon>Ecdysozoa</taxon>
        <taxon>Arthropoda</taxon>
        <taxon>Hexapoda</taxon>
        <taxon>Insecta</taxon>
        <taxon>Pterygota</taxon>
        <taxon>Neoptera</taxon>
        <taxon>Paraneoptera</taxon>
        <taxon>Hemiptera</taxon>
        <taxon>Heteroptera</taxon>
        <taxon>Panheteroptera</taxon>
        <taxon>Pentatomomorpha</taxon>
        <taxon>Pentatomoidea</taxon>
        <taxon>Pentatomidae</taxon>
        <taxon>Pentatominae</taxon>
        <taxon>Nezara</taxon>
    </lineage>
</organism>
<evidence type="ECO:0000313" key="2">
    <source>
        <dbReference type="EMBL" id="CAH1406010.1"/>
    </source>
</evidence>
<evidence type="ECO:0000313" key="3">
    <source>
        <dbReference type="Proteomes" id="UP001152798"/>
    </source>
</evidence>
<reference evidence="2" key="1">
    <citation type="submission" date="2022-01" db="EMBL/GenBank/DDBJ databases">
        <authorList>
            <person name="King R."/>
        </authorList>
    </citation>
    <scope>NUCLEOTIDE SEQUENCE</scope>
</reference>
<sequence length="103" mass="11911">MEALEARVTFLEAALRAKQLELEALERQKDLEILELKSLLDKFQSVIPYHINQNNNTVYRKGETRRRRAQGISAEPLSEEGAHLHFNKLCHPGNGIWFWRGIG</sequence>